<dbReference type="Gene3D" id="1.10.510.10">
    <property type="entry name" value="Transferase(Phosphotransferase) domain 1"/>
    <property type="match status" value="1"/>
</dbReference>
<evidence type="ECO:0000259" key="8">
    <source>
        <dbReference type="Pfam" id="PF07714"/>
    </source>
</evidence>
<keyword evidence="10" id="KW-1185">Reference proteome</keyword>
<keyword evidence="6" id="KW-0472">Membrane</keyword>
<proteinExistence type="predicted"/>
<keyword evidence="3" id="KW-0812">Transmembrane</keyword>
<comment type="subcellular location">
    <subcellularLocation>
        <location evidence="1">Cell membrane</location>
        <topology evidence="1">Single-pass membrane protein</topology>
    </subcellularLocation>
</comment>
<protein>
    <recommendedName>
        <fullName evidence="8">Serine-threonine/tyrosine-protein kinase catalytic domain-containing protein</fullName>
    </recommendedName>
</protein>
<reference evidence="9 10" key="1">
    <citation type="journal article" date="2023" name="Life. Sci Alliance">
        <title>Evolutionary insights into 3D genome organization and epigenetic landscape of Vigna mungo.</title>
        <authorList>
            <person name="Junaid A."/>
            <person name="Singh B."/>
            <person name="Bhatia S."/>
        </authorList>
    </citation>
    <scope>NUCLEOTIDE SEQUENCE [LARGE SCALE GENOMIC DNA]</scope>
    <source>
        <strain evidence="9">Urdbean</strain>
    </source>
</reference>
<organism evidence="9 10">
    <name type="scientific">Vigna mungo</name>
    <name type="common">Black gram</name>
    <name type="synonym">Phaseolus mungo</name>
    <dbReference type="NCBI Taxonomy" id="3915"/>
    <lineage>
        <taxon>Eukaryota</taxon>
        <taxon>Viridiplantae</taxon>
        <taxon>Streptophyta</taxon>
        <taxon>Embryophyta</taxon>
        <taxon>Tracheophyta</taxon>
        <taxon>Spermatophyta</taxon>
        <taxon>Magnoliopsida</taxon>
        <taxon>eudicotyledons</taxon>
        <taxon>Gunneridae</taxon>
        <taxon>Pentapetalae</taxon>
        <taxon>rosids</taxon>
        <taxon>fabids</taxon>
        <taxon>Fabales</taxon>
        <taxon>Fabaceae</taxon>
        <taxon>Papilionoideae</taxon>
        <taxon>50 kb inversion clade</taxon>
        <taxon>NPAAA clade</taxon>
        <taxon>indigoferoid/millettioid clade</taxon>
        <taxon>Phaseoleae</taxon>
        <taxon>Vigna</taxon>
    </lineage>
</organism>
<keyword evidence="4" id="KW-0732">Signal</keyword>
<evidence type="ECO:0000256" key="4">
    <source>
        <dbReference type="ARBA" id="ARBA00022729"/>
    </source>
</evidence>
<evidence type="ECO:0000256" key="5">
    <source>
        <dbReference type="ARBA" id="ARBA00022989"/>
    </source>
</evidence>
<dbReference type="InterPro" id="IPR001245">
    <property type="entry name" value="Ser-Thr/Tyr_kinase_cat_dom"/>
</dbReference>
<feature type="domain" description="Serine-threonine/tyrosine-protein kinase catalytic" evidence="8">
    <location>
        <begin position="2"/>
        <end position="73"/>
    </location>
</feature>
<evidence type="ECO:0000313" key="10">
    <source>
        <dbReference type="Proteomes" id="UP001374535"/>
    </source>
</evidence>
<dbReference type="EMBL" id="CP144690">
    <property type="protein sequence ID" value="WVY89898.1"/>
    <property type="molecule type" value="Genomic_DNA"/>
</dbReference>
<keyword evidence="2" id="KW-1003">Cell membrane</keyword>
<sequence>MEYAQYGDVSPKVDVYAFGVVLYELISAKNAVLKTGECVAESKGLVALIAQLGRACTRDNPQLRPSMRSIVVALMTLSSPTEDFDDETASYENQTLINLLSVR</sequence>
<accession>A0AAQ3RAV2</accession>
<dbReference type="GO" id="GO:0045087">
    <property type="term" value="P:innate immune response"/>
    <property type="evidence" value="ECO:0007669"/>
    <property type="project" value="InterPro"/>
</dbReference>
<evidence type="ECO:0000256" key="7">
    <source>
        <dbReference type="ARBA" id="ARBA00023157"/>
    </source>
</evidence>
<dbReference type="PANTHER" id="PTHR46204:SF15">
    <property type="entry name" value="LYSM DOMAIN RECEPTOR-LIKE KINASE 3"/>
    <property type="match status" value="1"/>
</dbReference>
<keyword evidence="7" id="KW-1015">Disulfide bond</keyword>
<dbReference type="InterPro" id="IPR011009">
    <property type="entry name" value="Kinase-like_dom_sf"/>
</dbReference>
<dbReference type="AlphaFoldDB" id="A0AAQ3RAV2"/>
<dbReference type="PANTHER" id="PTHR46204">
    <property type="entry name" value="CHITIN ELICITOR RECEPTOR KINASE 1-RELATED"/>
    <property type="match status" value="1"/>
</dbReference>
<gene>
    <name evidence="9" type="ORF">V8G54_035412</name>
</gene>
<dbReference type="InterPro" id="IPR044812">
    <property type="entry name" value="CERK1/LYK3-like"/>
</dbReference>
<name>A0AAQ3RAV2_VIGMU</name>
<evidence type="ECO:0000256" key="3">
    <source>
        <dbReference type="ARBA" id="ARBA00022692"/>
    </source>
</evidence>
<evidence type="ECO:0000256" key="1">
    <source>
        <dbReference type="ARBA" id="ARBA00004162"/>
    </source>
</evidence>
<keyword evidence="5" id="KW-1133">Transmembrane helix</keyword>
<evidence type="ECO:0000313" key="9">
    <source>
        <dbReference type="EMBL" id="WVY89898.1"/>
    </source>
</evidence>
<dbReference type="GO" id="GO:0019199">
    <property type="term" value="F:transmembrane receptor protein kinase activity"/>
    <property type="evidence" value="ECO:0007669"/>
    <property type="project" value="InterPro"/>
</dbReference>
<evidence type="ECO:0000256" key="2">
    <source>
        <dbReference type="ARBA" id="ARBA00022475"/>
    </source>
</evidence>
<dbReference type="Proteomes" id="UP001374535">
    <property type="component" value="Chromosome 11"/>
</dbReference>
<dbReference type="Pfam" id="PF07714">
    <property type="entry name" value="PK_Tyr_Ser-Thr"/>
    <property type="match status" value="1"/>
</dbReference>
<dbReference type="SUPFAM" id="SSF56112">
    <property type="entry name" value="Protein kinase-like (PK-like)"/>
    <property type="match status" value="1"/>
</dbReference>
<evidence type="ECO:0000256" key="6">
    <source>
        <dbReference type="ARBA" id="ARBA00023136"/>
    </source>
</evidence>
<dbReference type="GO" id="GO:0005886">
    <property type="term" value="C:plasma membrane"/>
    <property type="evidence" value="ECO:0007669"/>
    <property type="project" value="UniProtKB-SubCell"/>
</dbReference>